<proteinExistence type="predicted"/>
<dbReference type="RefSeq" id="YP_010841211.1">
    <property type="nucleotide sequence ID" value="NC_079139.1"/>
</dbReference>
<accession>A0ABM7NR18</accession>
<dbReference type="GeneID" id="80557808"/>
<evidence type="ECO:0000313" key="1">
    <source>
        <dbReference type="EMBL" id="BCS82603.1"/>
    </source>
</evidence>
<protein>
    <submittedName>
        <fullName evidence="1">Uncharacterized protein</fullName>
    </submittedName>
</protein>
<organism evidence="1 2">
    <name type="scientific">Cotonvirus japonicus</name>
    <dbReference type="NCBI Taxonomy" id="2811091"/>
    <lineage>
        <taxon>Viruses</taxon>
        <taxon>Varidnaviria</taxon>
        <taxon>Bamfordvirae</taxon>
        <taxon>Nucleocytoviricota</taxon>
        <taxon>Megaviricetes</taxon>
        <taxon>Imitervirales</taxon>
        <taxon>Mimiviridae</taxon>
        <taxon>Megamimivirinae</taxon>
        <taxon>Cotonvirus</taxon>
        <taxon>Cotonvirus japonicum</taxon>
    </lineage>
</organism>
<sequence length="103" mass="12439">MHKIKRNNSFFRQSYLSSSYNSTQFLLNKSKIYTGRSMNIIEYKQEKYQKLYTRHYYTNVKIFKKENMNRFLEETEEIIFSFMNGFTDGCIWGGIIILCSINI</sequence>
<name>A0ABM7NR18_9VIRU</name>
<evidence type="ECO:0000313" key="2">
    <source>
        <dbReference type="Proteomes" id="UP001321479"/>
    </source>
</evidence>
<reference evidence="1 2" key="1">
    <citation type="submission" date="2021-02" db="EMBL/GenBank/DDBJ databases">
        <title>Cotonvirus japonicus, which uses Golgi apparatus of host cells for its virion factory, phylogenetically links tailed tupanvirus and icosahedral mimivirus.</title>
        <authorList>
            <person name="Takahashi H."/>
            <person name="Fukaya S."/>
            <person name="Song C."/>
            <person name="Murata K."/>
            <person name="Takemura M."/>
        </authorList>
    </citation>
    <scope>NUCLEOTIDE SEQUENCE [LARGE SCALE GENOMIC DNA]</scope>
</reference>
<dbReference type="EMBL" id="AP024483">
    <property type="protein sequence ID" value="BCS82603.1"/>
    <property type="molecule type" value="Genomic_DNA"/>
</dbReference>
<keyword evidence="2" id="KW-1185">Reference proteome</keyword>
<dbReference type="Proteomes" id="UP001321479">
    <property type="component" value="Segment"/>
</dbReference>